<dbReference type="SUPFAM" id="SSF51419">
    <property type="entry name" value="PLP-binding barrel"/>
    <property type="match status" value="1"/>
</dbReference>
<evidence type="ECO:0000313" key="14">
    <source>
        <dbReference type="Proteomes" id="UP000038009"/>
    </source>
</evidence>
<name>A0A0N1I681_LEPSE</name>
<evidence type="ECO:0000256" key="5">
    <source>
        <dbReference type="ARBA" id="ARBA00034115"/>
    </source>
</evidence>
<keyword evidence="3 9" id="KW-0663">Pyridoxal phosphate</keyword>
<evidence type="ECO:0000313" key="13">
    <source>
        <dbReference type="EMBL" id="KPI87515.1"/>
    </source>
</evidence>
<protein>
    <recommendedName>
        <fullName evidence="6">ornithine decarboxylase</fullName>
        <ecNumber evidence="6">4.1.1.17</ecNumber>
    </recommendedName>
</protein>
<dbReference type="PRINTS" id="PR01182">
    <property type="entry name" value="ORNDCRBXLASE"/>
</dbReference>
<dbReference type="GO" id="GO:0004586">
    <property type="term" value="F:ornithine decarboxylase activity"/>
    <property type="evidence" value="ECO:0007669"/>
    <property type="project" value="UniProtKB-EC"/>
</dbReference>
<comment type="similarity">
    <text evidence="2 10">Belongs to the Orn/Lys/Arg decarboxylase class-II family.</text>
</comment>
<evidence type="ECO:0000256" key="1">
    <source>
        <dbReference type="ARBA" id="ARBA00001933"/>
    </source>
</evidence>
<accession>A0A0N1I681</accession>
<evidence type="ECO:0000256" key="9">
    <source>
        <dbReference type="PIRSR" id="PIRSR600183-50"/>
    </source>
</evidence>
<dbReference type="Pfam" id="PF00278">
    <property type="entry name" value="Orn_DAP_Arg_deC"/>
    <property type="match status" value="1"/>
</dbReference>
<comment type="cofactor">
    <cofactor evidence="1 9">
        <name>pyridoxal 5'-phosphate</name>
        <dbReference type="ChEBI" id="CHEBI:597326"/>
    </cofactor>
</comment>
<dbReference type="InterPro" id="IPR009006">
    <property type="entry name" value="Ala_racemase/Decarboxylase_C"/>
</dbReference>
<dbReference type="VEuPathDB" id="TriTrypDB:Lsey_0084_0030"/>
<dbReference type="InterPro" id="IPR002433">
    <property type="entry name" value="Orn_de-COase"/>
</dbReference>
<reference evidence="13 14" key="1">
    <citation type="journal article" date="2015" name="PLoS Pathog.">
        <title>Leptomonas seymouri: Adaptations to the Dixenous Life Cycle Analyzed by Genome Sequencing, Transcriptome Profiling and Co-infection with Leishmania donovani.</title>
        <authorList>
            <person name="Kraeva N."/>
            <person name="Butenko A."/>
            <person name="Hlavacova J."/>
            <person name="Kostygov A."/>
            <person name="Myskova J."/>
            <person name="Grybchuk D."/>
            <person name="Lestinova T."/>
            <person name="Votypka J."/>
            <person name="Volf P."/>
            <person name="Opperdoes F."/>
            <person name="Flegontov P."/>
            <person name="Lukes J."/>
            <person name="Yurchenko V."/>
        </authorList>
    </citation>
    <scope>NUCLEOTIDE SEQUENCE [LARGE SCALE GENOMIC DNA]</scope>
    <source>
        <strain evidence="13 14">ATCC 30220</strain>
    </source>
</reference>
<sequence>MSNHGVALSSASHYNHANYTTQVPLPTIAQTPPTYANSDVTITQDGVTVTTTVSAAAMMATPVASPVSTRAFDNAAQQRLLARKTALLEQYSMSPQYSDRLARQRRQHDVSHLRYCDGNDEVVPLQSVTSPTDLNKHSVNYSETLSAVGSLPSDTSAASRGGPVAASQDLVDLFFLEGSDAVNGMNFSAYPIYGERTAAQRREAVRAVFEKYNVELQLPASPAALAAAPHRQRRPLRTVVSHDCVETREQYWRRLSNVYIQKGIKAAAHAAATATKPAHEPEDPFYMIDLGRVVEQMARWRHELPMVRPHFAVKCNPNLAVMEVLGALGAGFDCASKDEIHLVLDHHLVRSADDIVFANPCKQLGDLREARACGVTYVTVDNVAEMEKIGRMLPSARAIIRIKTNDVAAKCAFSTKFGAGLDDVETLLQAAREFNVEVYGVSFHVGSGNGDQSAYVSAVKDAYRVFQMAAGYGFNCTMLDIGGGYPGTDPEPGSGEASFETIARAMRPVLEELFGGGDVTIISEPGRYFTAATHALAMNVFAARTLRMSDVEKESCKAFQNVVNMDEPVECQYYVNDGLYHSFNCIVFDHAHPTLLLLNDGDGADLEEDGDEAAVDSDNVGNDVDSEEGGAVTVDGVPTNDSLFISAWDRRRNFARRPLRITTIFGPTCDSMDCILKKQPFPEMKLGDWLLVPDMGSYTTAAGCPFNGFSTRRREWVSSIAL</sequence>
<keyword evidence="4" id="KW-0456">Lyase</keyword>
<dbReference type="InterPro" id="IPR029066">
    <property type="entry name" value="PLP-binding_barrel"/>
</dbReference>
<dbReference type="OMA" id="MARWRHE"/>
<dbReference type="InterPro" id="IPR022657">
    <property type="entry name" value="De-COase2_CS"/>
</dbReference>
<dbReference type="CDD" id="cd00622">
    <property type="entry name" value="PLPDE_III_ODC"/>
    <property type="match status" value="1"/>
</dbReference>
<dbReference type="FunFam" id="3.20.20.10:FF:000005">
    <property type="entry name" value="Ornithine decarboxylase"/>
    <property type="match status" value="1"/>
</dbReference>
<dbReference type="SUPFAM" id="SSF50621">
    <property type="entry name" value="Alanine racemase C-terminal domain-like"/>
    <property type="match status" value="2"/>
</dbReference>
<comment type="caution">
    <text evidence="13">The sequence shown here is derived from an EMBL/GenBank/DDBJ whole genome shotgun (WGS) entry which is preliminary data.</text>
</comment>
<keyword evidence="14" id="KW-1185">Reference proteome</keyword>
<evidence type="ECO:0000259" key="12">
    <source>
        <dbReference type="Pfam" id="PF02784"/>
    </source>
</evidence>
<dbReference type="InterPro" id="IPR022644">
    <property type="entry name" value="De-COase2_N"/>
</dbReference>
<dbReference type="PANTHER" id="PTHR11482:SF6">
    <property type="entry name" value="ORNITHINE DECARBOXYLASE 1-RELATED"/>
    <property type="match status" value="1"/>
</dbReference>
<evidence type="ECO:0000256" key="6">
    <source>
        <dbReference type="ARBA" id="ARBA00034138"/>
    </source>
</evidence>
<evidence type="ECO:0000256" key="4">
    <source>
        <dbReference type="ARBA" id="ARBA00023239"/>
    </source>
</evidence>
<evidence type="ECO:0000256" key="8">
    <source>
        <dbReference type="ARBA" id="ARBA00049127"/>
    </source>
</evidence>
<dbReference type="InterPro" id="IPR000183">
    <property type="entry name" value="Orn/DAP/Arg_de-COase"/>
</dbReference>
<dbReference type="PRINTS" id="PR01179">
    <property type="entry name" value="ODADCRBXLASE"/>
</dbReference>
<dbReference type="GO" id="GO:0033387">
    <property type="term" value="P:putrescine biosynthetic process from arginine, via ornithine"/>
    <property type="evidence" value="ECO:0007669"/>
    <property type="project" value="TreeGrafter"/>
</dbReference>
<comment type="pathway">
    <text evidence="5">Amine and polyamine biosynthesis; putrescine biosynthesis via L-ornithine pathway; putrescine from L-ornithine: step 1/1.</text>
</comment>
<dbReference type="PROSITE" id="PS00879">
    <property type="entry name" value="ODR_DC_2_2"/>
    <property type="match status" value="1"/>
</dbReference>
<dbReference type="Pfam" id="PF02784">
    <property type="entry name" value="Orn_Arg_deC_N"/>
    <property type="match status" value="1"/>
</dbReference>
<evidence type="ECO:0000256" key="10">
    <source>
        <dbReference type="RuleBase" id="RU003737"/>
    </source>
</evidence>
<dbReference type="PROSITE" id="PS00878">
    <property type="entry name" value="ODR_DC_2_1"/>
    <property type="match status" value="1"/>
</dbReference>
<evidence type="ECO:0000256" key="7">
    <source>
        <dbReference type="ARBA" id="ARBA00046672"/>
    </source>
</evidence>
<feature type="domain" description="Orn/DAP/Arg decarboxylase 2 N-terminal" evidence="12">
    <location>
        <begin position="291"/>
        <end position="531"/>
    </location>
</feature>
<organism evidence="13 14">
    <name type="scientific">Leptomonas seymouri</name>
    <dbReference type="NCBI Taxonomy" id="5684"/>
    <lineage>
        <taxon>Eukaryota</taxon>
        <taxon>Discoba</taxon>
        <taxon>Euglenozoa</taxon>
        <taxon>Kinetoplastea</taxon>
        <taxon>Metakinetoplastina</taxon>
        <taxon>Trypanosomatida</taxon>
        <taxon>Trypanosomatidae</taxon>
        <taxon>Leishmaniinae</taxon>
        <taxon>Leptomonas</taxon>
    </lineage>
</organism>
<feature type="active site" description="Proton donor" evidence="9">
    <location>
        <position position="669"/>
    </location>
</feature>
<dbReference type="Gene3D" id="2.40.37.10">
    <property type="entry name" value="Lyase, Ornithine Decarboxylase, Chain A, domain 1"/>
    <property type="match status" value="2"/>
</dbReference>
<dbReference type="AlphaFoldDB" id="A0A0N1I681"/>
<dbReference type="EC" id="4.1.1.17" evidence="6"/>
<feature type="domain" description="Orn/DAP/Arg decarboxylase 2 C-terminal" evidence="11">
    <location>
        <begin position="658"/>
        <end position="696"/>
    </location>
</feature>
<dbReference type="GO" id="GO:0005737">
    <property type="term" value="C:cytoplasm"/>
    <property type="evidence" value="ECO:0007669"/>
    <property type="project" value="TreeGrafter"/>
</dbReference>
<gene>
    <name evidence="13" type="ORF">ABL78_3393</name>
</gene>
<evidence type="ECO:0000259" key="11">
    <source>
        <dbReference type="Pfam" id="PF00278"/>
    </source>
</evidence>
<evidence type="ECO:0000256" key="2">
    <source>
        <dbReference type="ARBA" id="ARBA00008872"/>
    </source>
</evidence>
<feature type="modified residue" description="N6-(pyridoxal phosphate)lysine" evidence="9">
    <location>
        <position position="314"/>
    </location>
</feature>
<evidence type="ECO:0000256" key="3">
    <source>
        <dbReference type="ARBA" id="ARBA00022898"/>
    </source>
</evidence>
<dbReference type="EMBL" id="LJSK01000084">
    <property type="protein sequence ID" value="KPI87515.1"/>
    <property type="molecule type" value="Genomic_DNA"/>
</dbReference>
<dbReference type="InterPro" id="IPR022643">
    <property type="entry name" value="De-COase2_C"/>
</dbReference>
<dbReference type="PANTHER" id="PTHR11482">
    <property type="entry name" value="ARGININE/DIAMINOPIMELATE/ORNITHINE DECARBOXYLASE"/>
    <property type="match status" value="1"/>
</dbReference>
<comment type="subunit">
    <text evidence="7">Homodimer. Only the dimer is catalytically active, as the active sites are constructed of residues from both monomers.</text>
</comment>
<comment type="catalytic activity">
    <reaction evidence="8">
        <text>L-ornithine + H(+) = putrescine + CO2</text>
        <dbReference type="Rhea" id="RHEA:22964"/>
        <dbReference type="ChEBI" id="CHEBI:15378"/>
        <dbReference type="ChEBI" id="CHEBI:16526"/>
        <dbReference type="ChEBI" id="CHEBI:46911"/>
        <dbReference type="ChEBI" id="CHEBI:326268"/>
        <dbReference type="EC" id="4.1.1.17"/>
    </reaction>
</comment>
<dbReference type="OrthoDB" id="5034579at2759"/>
<dbReference type="Gene3D" id="3.20.20.10">
    <property type="entry name" value="Alanine racemase"/>
    <property type="match status" value="1"/>
</dbReference>
<proteinExistence type="inferred from homology"/>
<dbReference type="Proteomes" id="UP000038009">
    <property type="component" value="Unassembled WGS sequence"/>
</dbReference>
<dbReference type="InterPro" id="IPR022653">
    <property type="entry name" value="De-COase2_pyr-phos_BS"/>
</dbReference>